<evidence type="ECO:0000313" key="2">
    <source>
        <dbReference type="Proteomes" id="UP001194468"/>
    </source>
</evidence>
<gene>
    <name evidence="1" type="ORF">L210DRAFT_3577559</name>
</gene>
<reference evidence="1" key="1">
    <citation type="submission" date="2019-10" db="EMBL/GenBank/DDBJ databases">
        <authorList>
            <consortium name="DOE Joint Genome Institute"/>
            <person name="Kuo A."/>
            <person name="Miyauchi S."/>
            <person name="Kiss E."/>
            <person name="Drula E."/>
            <person name="Kohler A."/>
            <person name="Sanchez-Garcia M."/>
            <person name="Andreopoulos B."/>
            <person name="Barry K.W."/>
            <person name="Bonito G."/>
            <person name="Buee M."/>
            <person name="Carver A."/>
            <person name="Chen C."/>
            <person name="Cichocki N."/>
            <person name="Clum A."/>
            <person name="Culley D."/>
            <person name="Crous P.W."/>
            <person name="Fauchery L."/>
            <person name="Girlanda M."/>
            <person name="Hayes R."/>
            <person name="Keri Z."/>
            <person name="LaButti K."/>
            <person name="Lipzen A."/>
            <person name="Lombard V."/>
            <person name="Magnuson J."/>
            <person name="Maillard F."/>
            <person name="Morin E."/>
            <person name="Murat C."/>
            <person name="Nolan M."/>
            <person name="Ohm R."/>
            <person name="Pangilinan J."/>
            <person name="Pereira M."/>
            <person name="Perotto S."/>
            <person name="Peter M."/>
            <person name="Riley R."/>
            <person name="Sitrit Y."/>
            <person name="Stielow B."/>
            <person name="Szollosi G."/>
            <person name="Zifcakova L."/>
            <person name="Stursova M."/>
            <person name="Spatafora J.W."/>
            <person name="Tedersoo L."/>
            <person name="Vaario L.-M."/>
            <person name="Yamada A."/>
            <person name="Yan M."/>
            <person name="Wang P."/>
            <person name="Xu J."/>
            <person name="Bruns T."/>
            <person name="Baldrian P."/>
            <person name="Vilgalys R."/>
            <person name="Henrissat B."/>
            <person name="Grigoriev I.V."/>
            <person name="Hibbett D."/>
            <person name="Nagy L.G."/>
            <person name="Martin F.M."/>
        </authorList>
    </citation>
    <scope>NUCLEOTIDE SEQUENCE</scope>
    <source>
        <strain evidence="1">BED1</strain>
    </source>
</reference>
<dbReference type="EMBL" id="WHUW01000181">
    <property type="protein sequence ID" value="KAF8419147.1"/>
    <property type="molecule type" value="Genomic_DNA"/>
</dbReference>
<comment type="caution">
    <text evidence="1">The sequence shown here is derived from an EMBL/GenBank/DDBJ whole genome shotgun (WGS) entry which is preliminary data.</text>
</comment>
<accession>A0AAD4G6M4</accession>
<organism evidence="1 2">
    <name type="scientific">Boletus edulis BED1</name>
    <dbReference type="NCBI Taxonomy" id="1328754"/>
    <lineage>
        <taxon>Eukaryota</taxon>
        <taxon>Fungi</taxon>
        <taxon>Dikarya</taxon>
        <taxon>Basidiomycota</taxon>
        <taxon>Agaricomycotina</taxon>
        <taxon>Agaricomycetes</taxon>
        <taxon>Agaricomycetidae</taxon>
        <taxon>Boletales</taxon>
        <taxon>Boletineae</taxon>
        <taxon>Boletaceae</taxon>
        <taxon>Boletoideae</taxon>
        <taxon>Boletus</taxon>
    </lineage>
</organism>
<keyword evidence="2" id="KW-1185">Reference proteome</keyword>
<evidence type="ECO:0000313" key="1">
    <source>
        <dbReference type="EMBL" id="KAF8419147.1"/>
    </source>
</evidence>
<dbReference type="AlphaFoldDB" id="A0AAD4G6M4"/>
<name>A0AAD4G6M4_BOLED</name>
<reference evidence="1" key="2">
    <citation type="journal article" date="2020" name="Nat. Commun.">
        <title>Large-scale genome sequencing of mycorrhizal fungi provides insights into the early evolution of symbiotic traits.</title>
        <authorList>
            <person name="Miyauchi S."/>
            <person name="Kiss E."/>
            <person name="Kuo A."/>
            <person name="Drula E."/>
            <person name="Kohler A."/>
            <person name="Sanchez-Garcia M."/>
            <person name="Morin E."/>
            <person name="Andreopoulos B."/>
            <person name="Barry K.W."/>
            <person name="Bonito G."/>
            <person name="Buee M."/>
            <person name="Carver A."/>
            <person name="Chen C."/>
            <person name="Cichocki N."/>
            <person name="Clum A."/>
            <person name="Culley D."/>
            <person name="Crous P.W."/>
            <person name="Fauchery L."/>
            <person name="Girlanda M."/>
            <person name="Hayes R.D."/>
            <person name="Keri Z."/>
            <person name="LaButti K."/>
            <person name="Lipzen A."/>
            <person name="Lombard V."/>
            <person name="Magnuson J."/>
            <person name="Maillard F."/>
            <person name="Murat C."/>
            <person name="Nolan M."/>
            <person name="Ohm R.A."/>
            <person name="Pangilinan J."/>
            <person name="Pereira M.F."/>
            <person name="Perotto S."/>
            <person name="Peter M."/>
            <person name="Pfister S."/>
            <person name="Riley R."/>
            <person name="Sitrit Y."/>
            <person name="Stielow J.B."/>
            <person name="Szollosi G."/>
            <person name="Zifcakova L."/>
            <person name="Stursova M."/>
            <person name="Spatafora J.W."/>
            <person name="Tedersoo L."/>
            <person name="Vaario L.M."/>
            <person name="Yamada A."/>
            <person name="Yan M."/>
            <person name="Wang P."/>
            <person name="Xu J."/>
            <person name="Bruns T."/>
            <person name="Baldrian P."/>
            <person name="Vilgalys R."/>
            <person name="Dunand C."/>
            <person name="Henrissat B."/>
            <person name="Grigoriev I.V."/>
            <person name="Hibbett D."/>
            <person name="Nagy L.G."/>
            <person name="Martin F.M."/>
        </authorList>
    </citation>
    <scope>NUCLEOTIDE SEQUENCE</scope>
    <source>
        <strain evidence="1">BED1</strain>
    </source>
</reference>
<protein>
    <submittedName>
        <fullName evidence="1">Uncharacterized protein</fullName>
    </submittedName>
</protein>
<proteinExistence type="predicted"/>
<dbReference type="Proteomes" id="UP001194468">
    <property type="component" value="Unassembled WGS sequence"/>
</dbReference>
<sequence>LTDELECCYVRVQVQGDVITYPYHRGNAPSSQIFFPSTRKHLVQTTEKTRIPVGTVPIVRSSRPFK</sequence>
<feature type="non-terminal residue" evidence="1">
    <location>
        <position position="1"/>
    </location>
</feature>